<protein>
    <submittedName>
        <fullName evidence="1">Uncharacterized protein</fullName>
    </submittedName>
</protein>
<organism evidence="1 2">
    <name type="scientific">Oceanithermus desulfurans NBRC 100063</name>
    <dbReference type="NCBI Taxonomy" id="1227550"/>
    <lineage>
        <taxon>Bacteria</taxon>
        <taxon>Thermotogati</taxon>
        <taxon>Deinococcota</taxon>
        <taxon>Deinococci</taxon>
        <taxon>Thermales</taxon>
        <taxon>Thermaceae</taxon>
        <taxon>Oceanithermus</taxon>
    </lineage>
</organism>
<evidence type="ECO:0000313" key="1">
    <source>
        <dbReference type="EMBL" id="GEM88894.1"/>
    </source>
</evidence>
<sequence length="333" mass="37623">MFCIRTCDTIQEISIKLPLHPYALLLLALVLAPLVAPAQQPLWRTGDLLFPEAWAAASANPAELALLAGHELWIDDARVVGRSRDGGYIGLQAVYRSRPFSIGARFQPHRNYAIYTAFARQPFGLALWAEQGREAVALTQGDLRQGLRWGLGAGWAGPEGHRAWLWWFLGPQPRHHLVRLGYRVPLGDAWGLVEIDDRFEPEQGDFDLTLSYGIERNAGEVRRRYALVFDPGMTDEGFGFHLTGRFSVDAPLWGPKYRLIATGGVQTRAWWLYAGRHRGLRLSARSARFDNLFETRWGRTVLRFTLPGLDLGLSGDDLRLGWRVGFRALIRWP</sequence>
<name>A0A511RGV1_9DEIN</name>
<gene>
    <name evidence="1" type="ORF">ODE01S_03280</name>
</gene>
<proteinExistence type="predicted"/>
<dbReference type="EMBL" id="BJXN01000002">
    <property type="protein sequence ID" value="GEM88894.1"/>
    <property type="molecule type" value="Genomic_DNA"/>
</dbReference>
<comment type="caution">
    <text evidence="1">The sequence shown here is derived from an EMBL/GenBank/DDBJ whole genome shotgun (WGS) entry which is preliminary data.</text>
</comment>
<dbReference type="Proteomes" id="UP000321827">
    <property type="component" value="Unassembled WGS sequence"/>
</dbReference>
<reference evidence="1 2" key="1">
    <citation type="submission" date="2019-07" db="EMBL/GenBank/DDBJ databases">
        <title>Whole genome shotgun sequence of Oceanithermus desulfurans NBRC 100063.</title>
        <authorList>
            <person name="Hosoyama A."/>
            <person name="Uohara A."/>
            <person name="Ohji S."/>
            <person name="Ichikawa N."/>
        </authorList>
    </citation>
    <scope>NUCLEOTIDE SEQUENCE [LARGE SCALE GENOMIC DNA]</scope>
    <source>
        <strain evidence="1 2">NBRC 100063</strain>
    </source>
</reference>
<evidence type="ECO:0000313" key="2">
    <source>
        <dbReference type="Proteomes" id="UP000321827"/>
    </source>
</evidence>
<dbReference type="AlphaFoldDB" id="A0A511RGV1"/>
<accession>A0A511RGV1</accession>